<evidence type="ECO:0000313" key="6">
    <source>
        <dbReference type="Proteomes" id="UP001205748"/>
    </source>
</evidence>
<evidence type="ECO:0000256" key="2">
    <source>
        <dbReference type="ARBA" id="ARBA00023125"/>
    </source>
</evidence>
<dbReference type="InterPro" id="IPR036390">
    <property type="entry name" value="WH_DNA-bd_sf"/>
</dbReference>
<dbReference type="SMART" id="SM00347">
    <property type="entry name" value="HTH_MARR"/>
    <property type="match status" value="1"/>
</dbReference>
<protein>
    <submittedName>
        <fullName evidence="5">MarR family transcriptional regulator</fullName>
    </submittedName>
</protein>
<dbReference type="InterPro" id="IPR022689">
    <property type="entry name" value="Iron_dep_repressor"/>
</dbReference>
<reference evidence="5" key="1">
    <citation type="submission" date="2022-07" db="EMBL/GenBank/DDBJ databases">
        <title>Enhanced cultured diversity of the mouse gut microbiota enables custom-made synthetic communities.</title>
        <authorList>
            <person name="Afrizal A."/>
        </authorList>
    </citation>
    <scope>NUCLEOTIDE SEQUENCE</scope>
    <source>
        <strain evidence="5">DSM 28593</strain>
    </source>
</reference>
<name>A0AAE3HDV3_9FIRM</name>
<dbReference type="PANTHER" id="PTHR42756">
    <property type="entry name" value="TRANSCRIPTIONAL REGULATOR, MARR"/>
    <property type="match status" value="1"/>
</dbReference>
<dbReference type="InterPro" id="IPR036388">
    <property type="entry name" value="WH-like_DNA-bd_sf"/>
</dbReference>
<dbReference type="PANTHER" id="PTHR42756:SF1">
    <property type="entry name" value="TRANSCRIPTIONAL REPRESSOR OF EMRAB OPERON"/>
    <property type="match status" value="1"/>
</dbReference>
<evidence type="ECO:0000313" key="5">
    <source>
        <dbReference type="EMBL" id="MCR1897424.1"/>
    </source>
</evidence>
<sequence>MDRDSLYYIFLEILKLHHCRTHVLLDEIGIYPGQPPLLFILNKENGQSQKDLADKLKIAPATITVMVKRMEKANLVERKQDAKDQRISRVYLTDKGKEICKRSMKAMEHIEEECFGNFTVEEKVILRRLLMQMLDNLMRANSKQLM</sequence>
<keyword evidence="1" id="KW-0805">Transcription regulation</keyword>
<keyword evidence="2" id="KW-0238">DNA-binding</keyword>
<dbReference type="AlphaFoldDB" id="A0AAE3HDV3"/>
<evidence type="ECO:0000259" key="4">
    <source>
        <dbReference type="PROSITE" id="PS50995"/>
    </source>
</evidence>
<comment type="caution">
    <text evidence="5">The sequence shown here is derived from an EMBL/GenBank/DDBJ whole genome shotgun (WGS) entry which is preliminary data.</text>
</comment>
<dbReference type="Gene3D" id="1.10.10.10">
    <property type="entry name" value="Winged helix-like DNA-binding domain superfamily/Winged helix DNA-binding domain"/>
    <property type="match status" value="1"/>
</dbReference>
<dbReference type="Proteomes" id="UP001205748">
    <property type="component" value="Unassembled WGS sequence"/>
</dbReference>
<evidence type="ECO:0000256" key="1">
    <source>
        <dbReference type="ARBA" id="ARBA00023015"/>
    </source>
</evidence>
<dbReference type="SUPFAM" id="SSF46785">
    <property type="entry name" value="Winged helix' DNA-binding domain"/>
    <property type="match status" value="1"/>
</dbReference>
<keyword evidence="6" id="KW-1185">Reference proteome</keyword>
<feature type="domain" description="HTH marR-type" evidence="4">
    <location>
        <begin position="3"/>
        <end position="135"/>
    </location>
</feature>
<keyword evidence="3" id="KW-0804">Transcription</keyword>
<proteinExistence type="predicted"/>
<accession>A0AAE3HDV3</accession>
<gene>
    <name evidence="5" type="ORF">NSA47_00275</name>
</gene>
<dbReference type="RefSeq" id="WP_257528832.1">
    <property type="nucleotide sequence ID" value="NZ_JANKAS010000001.1"/>
</dbReference>
<dbReference type="Pfam" id="PF01047">
    <property type="entry name" value="MarR"/>
    <property type="match status" value="1"/>
</dbReference>
<organism evidence="5 6">
    <name type="scientific">Irregularibacter muris</name>
    <dbReference type="NCBI Taxonomy" id="1796619"/>
    <lineage>
        <taxon>Bacteria</taxon>
        <taxon>Bacillati</taxon>
        <taxon>Bacillota</taxon>
        <taxon>Clostridia</taxon>
        <taxon>Eubacteriales</taxon>
        <taxon>Eubacteriaceae</taxon>
        <taxon>Irregularibacter</taxon>
    </lineage>
</organism>
<dbReference type="GO" id="GO:0003700">
    <property type="term" value="F:DNA-binding transcription factor activity"/>
    <property type="evidence" value="ECO:0007669"/>
    <property type="project" value="InterPro"/>
</dbReference>
<dbReference type="EMBL" id="JANKAS010000001">
    <property type="protein sequence ID" value="MCR1897424.1"/>
    <property type="molecule type" value="Genomic_DNA"/>
</dbReference>
<dbReference type="SMART" id="SM00529">
    <property type="entry name" value="HTH_DTXR"/>
    <property type="match status" value="1"/>
</dbReference>
<dbReference type="PRINTS" id="PR00598">
    <property type="entry name" value="HTHMARR"/>
</dbReference>
<dbReference type="InterPro" id="IPR000835">
    <property type="entry name" value="HTH_MarR-typ"/>
</dbReference>
<evidence type="ECO:0000256" key="3">
    <source>
        <dbReference type="ARBA" id="ARBA00023163"/>
    </source>
</evidence>
<dbReference type="GO" id="GO:0003677">
    <property type="term" value="F:DNA binding"/>
    <property type="evidence" value="ECO:0007669"/>
    <property type="project" value="UniProtKB-KW"/>
</dbReference>
<dbReference type="PROSITE" id="PS50995">
    <property type="entry name" value="HTH_MARR_2"/>
    <property type="match status" value="1"/>
</dbReference>
<dbReference type="GO" id="GO:0046914">
    <property type="term" value="F:transition metal ion binding"/>
    <property type="evidence" value="ECO:0007669"/>
    <property type="project" value="InterPro"/>
</dbReference>